<dbReference type="Pfam" id="PF17921">
    <property type="entry name" value="Integrase_H2C2"/>
    <property type="match status" value="1"/>
</dbReference>
<name>A0ABM1XTV7_AEDAL</name>
<dbReference type="InterPro" id="IPR040676">
    <property type="entry name" value="DUF5641"/>
</dbReference>
<protein>
    <recommendedName>
        <fullName evidence="2">Integrase catalytic domain-containing protein</fullName>
    </recommendedName>
</protein>
<dbReference type="InterPro" id="IPR041588">
    <property type="entry name" value="Integrase_H2C2"/>
</dbReference>
<evidence type="ECO:0000256" key="1">
    <source>
        <dbReference type="SAM" id="MobiDB-lite"/>
    </source>
</evidence>
<dbReference type="CDD" id="cd01644">
    <property type="entry name" value="RT_pepA17"/>
    <property type="match status" value="1"/>
</dbReference>
<dbReference type="PANTHER" id="PTHR47331">
    <property type="entry name" value="PHD-TYPE DOMAIN-CONTAINING PROTEIN"/>
    <property type="match status" value="1"/>
</dbReference>
<keyword evidence="4" id="KW-1185">Reference proteome</keyword>
<dbReference type="EnsemblMetazoa" id="AALFPA23_002801.R2833">
    <property type="protein sequence ID" value="AALFPA23_002801.P2833"/>
    <property type="gene ID" value="AALFPA23_002801"/>
</dbReference>
<dbReference type="InterPro" id="IPR012337">
    <property type="entry name" value="RNaseH-like_sf"/>
</dbReference>
<feature type="domain" description="Integrase catalytic" evidence="2">
    <location>
        <begin position="1484"/>
        <end position="1675"/>
    </location>
</feature>
<dbReference type="InterPro" id="IPR036397">
    <property type="entry name" value="RNaseH_sf"/>
</dbReference>
<proteinExistence type="predicted"/>
<dbReference type="SUPFAM" id="SSF56672">
    <property type="entry name" value="DNA/RNA polymerases"/>
    <property type="match status" value="1"/>
</dbReference>
<organism evidence="3 4">
    <name type="scientific">Aedes albopictus</name>
    <name type="common">Asian tiger mosquito</name>
    <name type="synonym">Stegomyia albopicta</name>
    <dbReference type="NCBI Taxonomy" id="7160"/>
    <lineage>
        <taxon>Eukaryota</taxon>
        <taxon>Metazoa</taxon>
        <taxon>Ecdysozoa</taxon>
        <taxon>Arthropoda</taxon>
        <taxon>Hexapoda</taxon>
        <taxon>Insecta</taxon>
        <taxon>Pterygota</taxon>
        <taxon>Neoptera</taxon>
        <taxon>Endopterygota</taxon>
        <taxon>Diptera</taxon>
        <taxon>Nematocera</taxon>
        <taxon>Culicoidea</taxon>
        <taxon>Culicidae</taxon>
        <taxon>Culicinae</taxon>
        <taxon>Aedini</taxon>
        <taxon>Aedes</taxon>
        <taxon>Stegomyia</taxon>
    </lineage>
</organism>
<dbReference type="GeneID" id="134290873"/>
<dbReference type="RefSeq" id="XP_062714072.1">
    <property type="nucleotide sequence ID" value="XM_062858088.1"/>
</dbReference>
<reference evidence="4" key="1">
    <citation type="journal article" date="2015" name="Proc. Natl. Acad. Sci. U.S.A.">
        <title>Genome sequence of the Asian Tiger mosquito, Aedes albopictus, reveals insights into its biology, genetics, and evolution.</title>
        <authorList>
            <person name="Chen X.G."/>
            <person name="Jiang X."/>
            <person name="Gu J."/>
            <person name="Xu M."/>
            <person name="Wu Y."/>
            <person name="Deng Y."/>
            <person name="Zhang C."/>
            <person name="Bonizzoni M."/>
            <person name="Dermauw W."/>
            <person name="Vontas J."/>
            <person name="Armbruster P."/>
            <person name="Huang X."/>
            <person name="Yang Y."/>
            <person name="Zhang H."/>
            <person name="He W."/>
            <person name="Peng H."/>
            <person name="Liu Y."/>
            <person name="Wu K."/>
            <person name="Chen J."/>
            <person name="Lirakis M."/>
            <person name="Topalis P."/>
            <person name="Van Leeuwen T."/>
            <person name="Hall A.B."/>
            <person name="Jiang X."/>
            <person name="Thorpe C."/>
            <person name="Mueller R.L."/>
            <person name="Sun C."/>
            <person name="Waterhouse R.M."/>
            <person name="Yan G."/>
            <person name="Tu Z.J."/>
            <person name="Fang X."/>
            <person name="James A.A."/>
        </authorList>
    </citation>
    <scope>NUCLEOTIDE SEQUENCE [LARGE SCALE GENOMIC DNA]</scope>
    <source>
        <strain evidence="4">Foshan</strain>
    </source>
</reference>
<accession>A0ABM1XTV7</accession>
<dbReference type="Gene3D" id="3.30.420.10">
    <property type="entry name" value="Ribonuclease H-like superfamily/Ribonuclease H"/>
    <property type="match status" value="1"/>
</dbReference>
<dbReference type="Pfam" id="PF03564">
    <property type="entry name" value="DUF1759"/>
    <property type="match status" value="1"/>
</dbReference>
<sequence>MESIRRRRDVLFERMKWELKNASVVEKRQPPAGEIQERLHKLSDLCEQFDKAQSEIEEQVDALVEINSIFNHRLEFEEMYYDVKGRYIKLLGEHNPHGSSEGTIVEPADDLKEAIRLLLDSQRILMTSQAAASNTVSQLAGQVGSVSLSRPVADAQASGGQVPLEVRLPTIVLPVFKGDRKQWPSFKDLFESCIHSKNLKNSVKLQYLLSHLDGEAKKMVSSYAITDANYVGVWDRLNEFYGKKKYTVAALVKEFVDQPPVTAPTLVGLRKLTSTSDDVVRQLKALGEEYESRDPWLIHLLLEKLDRETRSLWAQMLVDEDNPSFQDFITFLERRCDALETCASFSKKGTDATTKKEQERKVDPNPKASKQIQSFHANTQQACPQCTEAHTIYQCVSFKSIPVTSRRDLVQRAKLCFNCLKATHGVKNCTSPLVCKQCKQKHHSLLCTSDSSASDSGQPREEAAAKKQEAGEPKQADSVASYVADLKTSCSVNFLSLLPTAVVKVLGKNNVFHEVRAMVDSACMNSLISKQAFERLGLERRNANILVSGITDGKPSKTTGAVTLQISSRFDDRIVIVVDALILNHLVPDQPSHQFDVDVGALAEAPLADPTYNECGKIDLLLGIEAFFSILEPGKLYAGRGVPVAQNSVFGYLVGGHFNTARATDGRPILGLATTTTNLDQTLRKFWEVEEVPKSKQLTPDELRAVEHFHSTLSRTETGRYVVRLPFDRTKPELGESATAAIRRFKAMERKFSIDPELQQHYGQFMTEYEALGHMEKIPPSEVEVAPEKSFYLPHHGVWKVDSATTKLRVVFDASSKSASGVSLNDRLLVGPNVNESLFNVFTRWRTYRIAFCADVEKMYRQVLVAKEDADFQRVVWRNSPDQPLDHYRLLTVTYGTASAAYQAMAALQQAAEDNKDAHPLASERIPKNFYVDDLLSGADTIEEAKSLRNDIVQVLDSGGFALRKWSCNEPQLLESDAVQDEPVHMKLPQEDDSVKALGIRWSPQDDTFSFKLSFDIDSTNTKRQLLSDSSKFFDPFGWIAPVMIRMKILFQHLWLYDLGWDDPLPAFILEEWITLKETLHHIERIRIRRWIPHAGGKLQLHGFADASEAAYAAVVYARTVNQDGRVETNLVVAKTRVAPILQVSLPRLELMAAELLVDLMVKVQESFSHLEVELFAWSDSEIVLHWLTSLPRKWKTFVANRTSKILQHLPRNHWRHVSSKDNPADCASRGVTPLELLLHPLWWRGPGWLAQPEDEWPTQSVRSVMDDELLEQRTSVTCLHASATACPSGGHETLTYLLNRYSNLSHIRRVLCWINRLRHNALARKRGVARLEGPLTPKEIDNSCLQLARAVQSDCFQKEIDCLVKNAPLPGNSKLKNLFPFVDADGTLRVGGRLQNSSQPYDVRHPIIIPKDHQYTKLLLSEVHLRNLHAGPTLMIATLNQRYWIVGCQTVVRGSVASCMRCCRLKGKTATQLMGSLPSVRTTPARPFVHCGVDYAGPILLRSSTLRSAKTIKGYVAVFVCLATKAVHLEAVSDLSTNAFLAALKRFCGRRGLCSEIWSDHGTNFVGADRSIREHLQSPEFNQAVSRYLADLKVKWTFITPSVPHMGGIWEAAVKSFKKHLRAVLGHATLTYEELSTVLTQIEACLNSRPLCQLSTSPDSLEALTPGHFIINQPLNLLPEPDIRHLQEGRLDRWQRVQRHVDDIWARWRNEYVATLQPRNKWQSVQQNLDSGQLVLIKNDNTSPAAWELARIVATHPDQYGVVRTVTVRRGQNEYQRAVHKLVPLPLD</sequence>
<dbReference type="InterPro" id="IPR008042">
    <property type="entry name" value="Retrotrans_Pao"/>
</dbReference>
<dbReference type="InterPro" id="IPR001584">
    <property type="entry name" value="Integrase_cat-core"/>
</dbReference>
<evidence type="ECO:0000313" key="4">
    <source>
        <dbReference type="Proteomes" id="UP000069940"/>
    </source>
</evidence>
<dbReference type="Proteomes" id="UP000069940">
    <property type="component" value="Unassembled WGS sequence"/>
</dbReference>
<feature type="compositionally biased region" description="Basic and acidic residues" evidence="1">
    <location>
        <begin position="458"/>
        <end position="472"/>
    </location>
</feature>
<dbReference type="PROSITE" id="PS50994">
    <property type="entry name" value="INTEGRASE"/>
    <property type="match status" value="1"/>
</dbReference>
<feature type="region of interest" description="Disordered" evidence="1">
    <location>
        <begin position="449"/>
        <end position="472"/>
    </location>
</feature>
<dbReference type="Pfam" id="PF18701">
    <property type="entry name" value="DUF5641"/>
    <property type="match status" value="1"/>
</dbReference>
<dbReference type="InterPro" id="IPR043502">
    <property type="entry name" value="DNA/RNA_pol_sf"/>
</dbReference>
<evidence type="ECO:0000259" key="2">
    <source>
        <dbReference type="PROSITE" id="PS50994"/>
    </source>
</evidence>
<dbReference type="PANTHER" id="PTHR47331:SF1">
    <property type="entry name" value="GAG-LIKE PROTEIN"/>
    <property type="match status" value="1"/>
</dbReference>
<dbReference type="InterPro" id="IPR005312">
    <property type="entry name" value="DUF1759"/>
</dbReference>
<dbReference type="Pfam" id="PF05380">
    <property type="entry name" value="Peptidase_A17"/>
    <property type="match status" value="1"/>
</dbReference>
<reference evidence="3" key="2">
    <citation type="submission" date="2025-05" db="UniProtKB">
        <authorList>
            <consortium name="EnsemblMetazoa"/>
        </authorList>
    </citation>
    <scope>IDENTIFICATION</scope>
    <source>
        <strain evidence="3">Foshan</strain>
    </source>
</reference>
<evidence type="ECO:0000313" key="3">
    <source>
        <dbReference type="EnsemblMetazoa" id="AALFPA23_002801.P2833"/>
    </source>
</evidence>
<dbReference type="InterPro" id="IPR021109">
    <property type="entry name" value="Peptidase_aspartic_dom_sf"/>
</dbReference>
<dbReference type="Gene3D" id="2.40.70.10">
    <property type="entry name" value="Acid Proteases"/>
    <property type="match status" value="1"/>
</dbReference>
<dbReference type="SUPFAM" id="SSF53098">
    <property type="entry name" value="Ribonuclease H-like"/>
    <property type="match status" value="1"/>
</dbReference>